<evidence type="ECO:0000313" key="3">
    <source>
        <dbReference type="EMBL" id="QSG04937.1"/>
    </source>
</evidence>
<dbReference type="InterPro" id="IPR020945">
    <property type="entry name" value="DMSO/NO3_reduct_chaperone"/>
</dbReference>
<dbReference type="AlphaFoldDB" id="A0A897MWU4"/>
<proteinExistence type="predicted"/>
<feature type="compositionally biased region" description="Low complexity" evidence="2">
    <location>
        <begin position="1"/>
        <end position="10"/>
    </location>
</feature>
<dbReference type="PANTHER" id="PTHR34227:SF1">
    <property type="entry name" value="DIMETHYL SULFOXIDE REDUCTASE CHAPERONE-RELATED"/>
    <property type="match status" value="1"/>
</dbReference>
<dbReference type="Proteomes" id="UP000663525">
    <property type="component" value="Chromosome"/>
</dbReference>
<name>A0A897MWU4_9EURY</name>
<dbReference type="InterPro" id="IPR050289">
    <property type="entry name" value="TorD/DmsD_chaperones"/>
</dbReference>
<gene>
    <name evidence="3" type="primary">torD5</name>
    <name evidence="3" type="ORF">HSR121_0582</name>
</gene>
<evidence type="ECO:0000256" key="2">
    <source>
        <dbReference type="SAM" id="MobiDB-lite"/>
    </source>
</evidence>
<dbReference type="InterPro" id="IPR036411">
    <property type="entry name" value="TorD-like_sf"/>
</dbReference>
<protein>
    <submittedName>
        <fullName evidence="3">Putative component of anaerobic dehydrogenase</fullName>
    </submittedName>
</protein>
<reference evidence="3" key="1">
    <citation type="submission" date="2020-11" db="EMBL/GenBank/DDBJ databases">
        <title>Carbohydrate-dependent, anaerobic sulfur respiration: A novel catabolism in halophilic archaea.</title>
        <authorList>
            <person name="Sorokin D.Y."/>
            <person name="Messina E."/>
            <person name="Smedile F."/>
            <person name="La Cono V."/>
            <person name="Hallsworth J.E."/>
            <person name="Yakimov M.M."/>
        </authorList>
    </citation>
    <scope>NUCLEOTIDE SEQUENCE</scope>
    <source>
        <strain evidence="3">HSR12-1</strain>
    </source>
</reference>
<dbReference type="EMBL" id="CP064787">
    <property type="protein sequence ID" value="QSG04937.1"/>
    <property type="molecule type" value="Genomic_DNA"/>
</dbReference>
<organism evidence="3 4">
    <name type="scientific">Halapricum desulfuricans</name>
    <dbReference type="NCBI Taxonomy" id="2841257"/>
    <lineage>
        <taxon>Archaea</taxon>
        <taxon>Methanobacteriati</taxon>
        <taxon>Methanobacteriota</taxon>
        <taxon>Stenosarchaea group</taxon>
        <taxon>Halobacteria</taxon>
        <taxon>Halobacteriales</taxon>
        <taxon>Haloarculaceae</taxon>
        <taxon>Halapricum</taxon>
    </lineage>
</organism>
<feature type="compositionally biased region" description="Basic and acidic residues" evidence="2">
    <location>
        <begin position="12"/>
        <end position="29"/>
    </location>
</feature>
<evidence type="ECO:0000313" key="4">
    <source>
        <dbReference type="Proteomes" id="UP000663525"/>
    </source>
</evidence>
<feature type="region of interest" description="Disordered" evidence="2">
    <location>
        <begin position="1"/>
        <end position="29"/>
    </location>
</feature>
<sequence>MVSMSPTDSPDSPDRSASSDDRDDLDRPVLERSQSWRDLHVLLANALRHPDEQFSDAIETGEFEAQLRSLVSTLDVDLAISLSPPLEESSGLTAAYIDLFEGRRQPYAPPAESPYRAWYDRDEGGLMNGPAAAEMRQRYRAIDATVPDAYAADHVALLLEYESLLLEAGDHDAYRSFARSHFEWLPALRRATDAAAAEAPVYRWLVVLLDELFVVLRDRLELSEPTTADVERMLGRIGPDG</sequence>
<accession>A0A897MWU4</accession>
<dbReference type="SUPFAM" id="SSF89155">
    <property type="entry name" value="TorD-like"/>
    <property type="match status" value="1"/>
</dbReference>
<keyword evidence="1" id="KW-0143">Chaperone</keyword>
<dbReference type="Pfam" id="PF02613">
    <property type="entry name" value="Nitrate_red_del"/>
    <property type="match status" value="1"/>
</dbReference>
<dbReference type="PANTHER" id="PTHR34227">
    <property type="entry name" value="CHAPERONE PROTEIN YCDY"/>
    <property type="match status" value="1"/>
</dbReference>
<dbReference type="Gene3D" id="1.10.3480.10">
    <property type="entry name" value="TorD-like"/>
    <property type="match status" value="1"/>
</dbReference>
<evidence type="ECO:0000256" key="1">
    <source>
        <dbReference type="ARBA" id="ARBA00023186"/>
    </source>
</evidence>